<accession>K1XX60</accession>
<name>K1XX60_9BACT</name>
<dbReference type="SUPFAM" id="SSF52540">
    <property type="entry name" value="P-loop containing nucleoside triphosphate hydrolases"/>
    <property type="match status" value="1"/>
</dbReference>
<organism evidence="1">
    <name type="scientific">uncultured bacterium</name>
    <name type="common">gcode 4</name>
    <dbReference type="NCBI Taxonomy" id="1234023"/>
    <lineage>
        <taxon>Bacteria</taxon>
        <taxon>environmental samples</taxon>
    </lineage>
</organism>
<feature type="non-terminal residue" evidence="1">
    <location>
        <position position="42"/>
    </location>
</feature>
<sequence length="42" mass="4727">MSYSLDNTLQETFGLDDFREGQEEIIESVVQGNDTLVFMPTG</sequence>
<comment type="caution">
    <text evidence="1">The sequence shown here is derived from an EMBL/GenBank/DDBJ whole genome shotgun (WGS) entry which is preliminary data.</text>
</comment>
<dbReference type="Gene3D" id="3.40.50.300">
    <property type="entry name" value="P-loop containing nucleotide triphosphate hydrolases"/>
    <property type="match status" value="1"/>
</dbReference>
<gene>
    <name evidence="1" type="ORF">ACD_78C00262G0002</name>
</gene>
<evidence type="ECO:0000313" key="1">
    <source>
        <dbReference type="EMBL" id="EKD29812.1"/>
    </source>
</evidence>
<proteinExistence type="predicted"/>
<dbReference type="EMBL" id="AMFJ01034262">
    <property type="protein sequence ID" value="EKD29812.1"/>
    <property type="molecule type" value="Genomic_DNA"/>
</dbReference>
<dbReference type="InterPro" id="IPR027417">
    <property type="entry name" value="P-loop_NTPase"/>
</dbReference>
<protein>
    <submittedName>
        <fullName evidence="1">Uncharacterized protein</fullName>
    </submittedName>
</protein>
<reference evidence="1" key="1">
    <citation type="journal article" date="2012" name="Science">
        <title>Fermentation, hydrogen, and sulfur metabolism in multiple uncultivated bacterial phyla.</title>
        <authorList>
            <person name="Wrighton K.C."/>
            <person name="Thomas B.C."/>
            <person name="Sharon I."/>
            <person name="Miller C.S."/>
            <person name="Castelle C.J."/>
            <person name="VerBerkmoes N.C."/>
            <person name="Wilkins M.J."/>
            <person name="Hettich R.L."/>
            <person name="Lipton M.S."/>
            <person name="Williams K.H."/>
            <person name="Long P.E."/>
            <person name="Banfield J.F."/>
        </authorList>
    </citation>
    <scope>NUCLEOTIDE SEQUENCE [LARGE SCALE GENOMIC DNA]</scope>
</reference>
<dbReference type="AlphaFoldDB" id="K1XX60"/>